<keyword evidence="1" id="KW-1133">Transmembrane helix</keyword>
<reference evidence="2 3" key="1">
    <citation type="submission" date="2020-08" db="EMBL/GenBank/DDBJ databases">
        <title>Genomic Encyclopedia of Type Strains, Phase IV (KMG-IV): sequencing the most valuable type-strain genomes for metagenomic binning, comparative biology and taxonomic classification.</title>
        <authorList>
            <person name="Goeker M."/>
        </authorList>
    </citation>
    <scope>NUCLEOTIDE SEQUENCE [LARGE SCALE GENOMIC DNA]</scope>
    <source>
        <strain evidence="2 3">DSM 19163</strain>
    </source>
</reference>
<dbReference type="AlphaFoldDB" id="A0A9Q2HFV8"/>
<keyword evidence="1" id="KW-0472">Membrane</keyword>
<feature type="transmembrane region" description="Helical" evidence="1">
    <location>
        <begin position="6"/>
        <end position="29"/>
    </location>
</feature>
<gene>
    <name evidence="2" type="ORF">HNQ45_001193</name>
</gene>
<protein>
    <recommendedName>
        <fullName evidence="4">DUF2621 domain-containing protein</fullName>
    </recommendedName>
</protein>
<accession>A0A9Q2HFV8</accession>
<dbReference type="EMBL" id="JACHHF010000006">
    <property type="protein sequence ID" value="MBB5176306.1"/>
    <property type="molecule type" value="Genomic_DNA"/>
</dbReference>
<dbReference type="InterPro" id="IPR020203">
    <property type="entry name" value="YneK"/>
</dbReference>
<dbReference type="Pfam" id="PF11084">
    <property type="entry name" value="DUF2621"/>
    <property type="match status" value="1"/>
</dbReference>
<sequence>MYNDFVMWLIAVWGFIMIGLLAIGGFFMFRKFLKALPREDGWSELDWQEYYIEQALPLWNAEARKLLDELVSPVPQIFRGVAKQKIAGRISKIALDEKVSTIHLDQIIKGYIIATPKRDHGFMKKKLKELNIDYSPYEHLFELADDEKQKFSIFEQTEALKKVE</sequence>
<evidence type="ECO:0000313" key="3">
    <source>
        <dbReference type="Proteomes" id="UP000579136"/>
    </source>
</evidence>
<evidence type="ECO:0008006" key="4">
    <source>
        <dbReference type="Google" id="ProtNLM"/>
    </source>
</evidence>
<comment type="caution">
    <text evidence="2">The sequence shown here is derived from an EMBL/GenBank/DDBJ whole genome shotgun (WGS) entry which is preliminary data.</text>
</comment>
<dbReference type="RefSeq" id="WP_183674549.1">
    <property type="nucleotide sequence ID" value="NZ_CBCRYX010000005.1"/>
</dbReference>
<name>A0A9Q2HFV8_9STAP</name>
<keyword evidence="3" id="KW-1185">Reference proteome</keyword>
<organism evidence="2 3">
    <name type="scientific">Nosocomiicoccus ampullae</name>
    <dbReference type="NCBI Taxonomy" id="489910"/>
    <lineage>
        <taxon>Bacteria</taxon>
        <taxon>Bacillati</taxon>
        <taxon>Bacillota</taxon>
        <taxon>Bacilli</taxon>
        <taxon>Bacillales</taxon>
        <taxon>Staphylococcaceae</taxon>
        <taxon>Nosocomiicoccus</taxon>
    </lineage>
</organism>
<evidence type="ECO:0000256" key="1">
    <source>
        <dbReference type="SAM" id="Phobius"/>
    </source>
</evidence>
<proteinExistence type="predicted"/>
<dbReference type="Proteomes" id="UP000579136">
    <property type="component" value="Unassembled WGS sequence"/>
</dbReference>
<keyword evidence="1" id="KW-0812">Transmembrane</keyword>
<evidence type="ECO:0000313" key="2">
    <source>
        <dbReference type="EMBL" id="MBB5176306.1"/>
    </source>
</evidence>